<organism evidence="2 3">
    <name type="scientific">Stereocaulon virgatum</name>
    <dbReference type="NCBI Taxonomy" id="373712"/>
    <lineage>
        <taxon>Eukaryota</taxon>
        <taxon>Fungi</taxon>
        <taxon>Dikarya</taxon>
        <taxon>Ascomycota</taxon>
        <taxon>Pezizomycotina</taxon>
        <taxon>Lecanoromycetes</taxon>
        <taxon>OSLEUM clade</taxon>
        <taxon>Lecanoromycetidae</taxon>
        <taxon>Lecanorales</taxon>
        <taxon>Lecanorineae</taxon>
        <taxon>Stereocaulaceae</taxon>
        <taxon>Stereocaulon</taxon>
    </lineage>
</organism>
<gene>
    <name evidence="2" type="ORF">N7G274_001409</name>
</gene>
<protein>
    <recommendedName>
        <fullName evidence="4">Velvet domain-containing protein</fullName>
    </recommendedName>
</protein>
<evidence type="ECO:0000313" key="2">
    <source>
        <dbReference type="EMBL" id="KAL2047388.1"/>
    </source>
</evidence>
<sequence length="303" mass="33053">MESQKQCIADERELHRERSIQLVYSLPLPAEPKSDSEEGFGRNWSREDLQQLELTASKHFRHMVRRSQRLGNRAEAGRDPLTSRSVEDPVKDASNLDVGLGSSQHNGLKALIPAHGSFAAELSYAQRDPMANPETPTIMFSVDKQAPAEVRTGYVLPAIVVSLERSRSNSVDGELTFDDGSLWGQASLVCAGGRVAMAQSRADILTGDSLVAPLLRDTSQMSNKECWTLIFNGLVIHEPGYFRIHIALIGTSQDEGGGHGSFAVNPPTEQLSVDTSLFRVHGFAPALEDTSEQLPLCCLVGSE</sequence>
<reference evidence="2 3" key="1">
    <citation type="submission" date="2024-09" db="EMBL/GenBank/DDBJ databases">
        <title>Rethinking Asexuality: The Enigmatic Case of Functional Sexual Genes in Lepraria (Stereocaulaceae).</title>
        <authorList>
            <person name="Doellman M."/>
            <person name="Sun Y."/>
            <person name="Barcenas-Pena A."/>
            <person name="Lumbsch H.T."/>
            <person name="Grewe F."/>
        </authorList>
    </citation>
    <scope>NUCLEOTIDE SEQUENCE [LARGE SCALE GENOMIC DNA]</scope>
    <source>
        <strain evidence="2 3">Mercado 3170</strain>
    </source>
</reference>
<comment type="caution">
    <text evidence="2">The sequence shown here is derived from an EMBL/GenBank/DDBJ whole genome shotgun (WGS) entry which is preliminary data.</text>
</comment>
<evidence type="ECO:0000313" key="3">
    <source>
        <dbReference type="Proteomes" id="UP001590950"/>
    </source>
</evidence>
<evidence type="ECO:0008006" key="4">
    <source>
        <dbReference type="Google" id="ProtNLM"/>
    </source>
</evidence>
<dbReference type="Proteomes" id="UP001590950">
    <property type="component" value="Unassembled WGS sequence"/>
</dbReference>
<feature type="region of interest" description="Disordered" evidence="1">
    <location>
        <begin position="65"/>
        <end position="89"/>
    </location>
</feature>
<proteinExistence type="predicted"/>
<evidence type="ECO:0000256" key="1">
    <source>
        <dbReference type="SAM" id="MobiDB-lite"/>
    </source>
</evidence>
<dbReference type="EMBL" id="JBEFKJ010000003">
    <property type="protein sequence ID" value="KAL2047388.1"/>
    <property type="molecule type" value="Genomic_DNA"/>
</dbReference>
<accession>A0ABR4AQI6</accession>
<keyword evidence="3" id="KW-1185">Reference proteome</keyword>
<name>A0ABR4AQI6_9LECA</name>